<organism evidence="11 12">
    <name type="scientific">Candidatus Colwellbacteria bacterium RIFCSPHIGHO2_12_FULL_43_12</name>
    <dbReference type="NCBI Taxonomy" id="1797688"/>
    <lineage>
        <taxon>Bacteria</taxon>
        <taxon>Candidatus Colwelliibacteriota</taxon>
    </lineage>
</organism>
<evidence type="ECO:0000256" key="4">
    <source>
        <dbReference type="ARBA" id="ARBA00022980"/>
    </source>
</evidence>
<dbReference type="GO" id="GO:0019843">
    <property type="term" value="F:rRNA binding"/>
    <property type="evidence" value="ECO:0007669"/>
    <property type="project" value="UniProtKB-UniRule"/>
</dbReference>
<dbReference type="PANTHER" id="PTHR13501:SF8">
    <property type="entry name" value="LARGE RIBOSOMAL SUBUNIT PROTEIN UL22M"/>
    <property type="match status" value="1"/>
</dbReference>
<dbReference type="Proteomes" id="UP000178259">
    <property type="component" value="Unassembled WGS sequence"/>
</dbReference>
<comment type="function">
    <text evidence="7">The globular domain of the protein is located near the polypeptide exit tunnel on the outside of the subunit, while an extended beta-hairpin is found that lines the wall of the exit tunnel in the center of the 70S ribosome.</text>
</comment>
<comment type="subunit">
    <text evidence="7 9">Part of the 50S ribosomal subunit.</text>
</comment>
<evidence type="ECO:0000256" key="3">
    <source>
        <dbReference type="ARBA" id="ARBA00022884"/>
    </source>
</evidence>
<evidence type="ECO:0000256" key="8">
    <source>
        <dbReference type="RuleBase" id="RU004005"/>
    </source>
</evidence>
<reference evidence="11 12" key="1">
    <citation type="journal article" date="2016" name="Nat. Commun.">
        <title>Thousands of microbial genomes shed light on interconnected biogeochemical processes in an aquifer system.</title>
        <authorList>
            <person name="Anantharaman K."/>
            <person name="Brown C.T."/>
            <person name="Hug L.A."/>
            <person name="Sharon I."/>
            <person name="Castelle C.J."/>
            <person name="Probst A.J."/>
            <person name="Thomas B.C."/>
            <person name="Singh A."/>
            <person name="Wilkins M.J."/>
            <person name="Karaoz U."/>
            <person name="Brodie E.L."/>
            <person name="Williams K.H."/>
            <person name="Hubbard S.S."/>
            <person name="Banfield J.F."/>
        </authorList>
    </citation>
    <scope>NUCLEOTIDE SEQUENCE [LARGE SCALE GENOMIC DNA]</scope>
</reference>
<dbReference type="AlphaFoldDB" id="A0A1G1Z132"/>
<dbReference type="HAMAP" id="MF_01331_B">
    <property type="entry name" value="Ribosomal_uL22_B"/>
    <property type="match status" value="1"/>
</dbReference>
<evidence type="ECO:0000313" key="11">
    <source>
        <dbReference type="EMBL" id="OGY58338.1"/>
    </source>
</evidence>
<proteinExistence type="inferred from homology"/>
<dbReference type="Gene3D" id="3.90.470.10">
    <property type="entry name" value="Ribosomal protein L22/L17"/>
    <property type="match status" value="1"/>
</dbReference>
<keyword evidence="4 7" id="KW-0689">Ribosomal protein</keyword>
<evidence type="ECO:0000256" key="1">
    <source>
        <dbReference type="ARBA" id="ARBA00009451"/>
    </source>
</evidence>
<dbReference type="InterPro" id="IPR005727">
    <property type="entry name" value="Ribosomal_uL22_bac/chlpt-type"/>
</dbReference>
<comment type="similarity">
    <text evidence="1 7 8">Belongs to the universal ribosomal protein uL22 family.</text>
</comment>
<evidence type="ECO:0000313" key="12">
    <source>
        <dbReference type="Proteomes" id="UP000178259"/>
    </source>
</evidence>
<name>A0A1G1Z132_9BACT</name>
<accession>A0A1G1Z132</accession>
<keyword evidence="2 7" id="KW-0699">rRNA-binding</keyword>
<dbReference type="SUPFAM" id="SSF54843">
    <property type="entry name" value="Ribosomal protein L22"/>
    <property type="match status" value="1"/>
</dbReference>
<sequence length="164" mass="18452">MNKATAQLNNLRVTPRKVRLVAGLLRGRAVSEALAQLQVMPWRSAPAITKLLKSAVSNAKNKNMSADKLFIESIAVDEGPMLKRILPKAMGRGTPIHKKMSHVKIVLGEKEGMPVSKYVFYEKTKKAKKHKHTKDDKPKFQEVKGVGKEIKPGIFQRLFRRKSI</sequence>
<evidence type="ECO:0000256" key="10">
    <source>
        <dbReference type="RuleBase" id="RU004008"/>
    </source>
</evidence>
<evidence type="ECO:0000256" key="5">
    <source>
        <dbReference type="ARBA" id="ARBA00023274"/>
    </source>
</evidence>
<comment type="function">
    <text evidence="7 10">This protein binds specifically to 23S rRNA; its binding is stimulated by other ribosomal proteins, e.g., L4, L17, and L20. It is important during the early stages of 50S assembly. It makes multiple contacts with different domains of the 23S rRNA in the assembled 50S subunit and ribosome.</text>
</comment>
<dbReference type="InterPro" id="IPR036394">
    <property type="entry name" value="Ribosomal_uL22_sf"/>
</dbReference>
<dbReference type="Pfam" id="PF00237">
    <property type="entry name" value="Ribosomal_L22"/>
    <property type="match status" value="1"/>
</dbReference>
<keyword evidence="5 7" id="KW-0687">Ribonucleoprotein</keyword>
<evidence type="ECO:0000256" key="9">
    <source>
        <dbReference type="RuleBase" id="RU004006"/>
    </source>
</evidence>
<dbReference type="GO" id="GO:0022625">
    <property type="term" value="C:cytosolic large ribosomal subunit"/>
    <property type="evidence" value="ECO:0007669"/>
    <property type="project" value="TreeGrafter"/>
</dbReference>
<dbReference type="GO" id="GO:0006412">
    <property type="term" value="P:translation"/>
    <property type="evidence" value="ECO:0007669"/>
    <property type="project" value="UniProtKB-UniRule"/>
</dbReference>
<dbReference type="NCBIfam" id="TIGR01044">
    <property type="entry name" value="rplV_bact"/>
    <property type="match status" value="1"/>
</dbReference>
<evidence type="ECO:0000256" key="2">
    <source>
        <dbReference type="ARBA" id="ARBA00022730"/>
    </source>
</evidence>
<comment type="caution">
    <text evidence="11">The sequence shown here is derived from an EMBL/GenBank/DDBJ whole genome shotgun (WGS) entry which is preliminary data.</text>
</comment>
<protein>
    <recommendedName>
        <fullName evidence="6 7">Large ribosomal subunit protein uL22</fullName>
    </recommendedName>
</protein>
<dbReference type="InterPro" id="IPR047867">
    <property type="entry name" value="Ribosomal_uL22_bac/org-type"/>
</dbReference>
<evidence type="ECO:0000256" key="7">
    <source>
        <dbReference type="HAMAP-Rule" id="MF_01331"/>
    </source>
</evidence>
<dbReference type="GO" id="GO:0003735">
    <property type="term" value="F:structural constituent of ribosome"/>
    <property type="evidence" value="ECO:0007669"/>
    <property type="project" value="InterPro"/>
</dbReference>
<dbReference type="PANTHER" id="PTHR13501">
    <property type="entry name" value="CHLOROPLAST 50S RIBOSOMAL PROTEIN L22-RELATED"/>
    <property type="match status" value="1"/>
</dbReference>
<evidence type="ECO:0000256" key="6">
    <source>
        <dbReference type="ARBA" id="ARBA00035207"/>
    </source>
</evidence>
<dbReference type="InterPro" id="IPR001063">
    <property type="entry name" value="Ribosomal_uL22"/>
</dbReference>
<dbReference type="EMBL" id="MHIW01000030">
    <property type="protein sequence ID" value="OGY58338.1"/>
    <property type="molecule type" value="Genomic_DNA"/>
</dbReference>
<gene>
    <name evidence="7" type="primary">rplV</name>
    <name evidence="11" type="ORF">A3E61_01215</name>
</gene>
<keyword evidence="3 7" id="KW-0694">RNA-binding</keyword>